<dbReference type="OrthoDB" id="3848913at2"/>
<gene>
    <name evidence="1" type="ORF">EV186_103313</name>
</gene>
<sequence>MHVGDLAWLFRRFEPPPGHTTALAMLTEHDIVVVDGVPGTGRRTAATMLLRAHADRAHRFQELSTDSGPVSLDNASVAKGDLLLLDLTAVDIEGYRQIQRVLSAFRATVRDVGAKLVIVERHGVRDQLDVHLRQFRVELGRPDPLFVLRRHLVANGITWLTGDWPSVAGLEEFLRTASMRDIEGLAELVSTARDVTLGGRLKAAVEASGDRAAEVEAAISDSPDGRRRALLFAAAMLEGSRLPAVHRATEILVELAEHPPDETPVLEREPVPVQLRQLGATVEPTGQVWFTKLGYSTAVIRYFWDNRIDMRFALRDWAERMAVLPELSAVERDDVVERVAEQCLRVDRPEDLVVLAQHWLRTPGRDLSRQLYRLLQTGLLNERWGPQFRRLLYDWAAVRSLSDRFAAVLTKLCIEVLAPTRPEQALVRLHRLAKRARQELDPVATAQLLALTESDDRLLRHLFDRLRYHPAGSRWRAEFLLFFEAAAPARLTEDRLTDQDLRRAVTNGWSDAMSRSDVPWQETLCEWLGAGGEAADPAALLSIPAEAAVAAGRVGEVYRLAMTWAKSGADQAARVRLARVLTDIVDHAQGISW</sequence>
<dbReference type="Proteomes" id="UP000295444">
    <property type="component" value="Unassembled WGS sequence"/>
</dbReference>
<evidence type="ECO:0000313" key="2">
    <source>
        <dbReference type="Proteomes" id="UP000295444"/>
    </source>
</evidence>
<comment type="caution">
    <text evidence="1">The sequence shown here is derived from an EMBL/GenBank/DDBJ whole genome shotgun (WGS) entry which is preliminary data.</text>
</comment>
<accession>A0A4R6SBC7</accession>
<protein>
    <submittedName>
        <fullName evidence="1">Uncharacterized protein</fullName>
    </submittedName>
</protein>
<reference evidence="1 2" key="1">
    <citation type="submission" date="2019-03" db="EMBL/GenBank/DDBJ databases">
        <title>Genomic Encyclopedia of Type Strains, Phase IV (KMG-IV): sequencing the most valuable type-strain genomes for metagenomic binning, comparative biology and taxonomic classification.</title>
        <authorList>
            <person name="Goeker M."/>
        </authorList>
    </citation>
    <scope>NUCLEOTIDE SEQUENCE [LARGE SCALE GENOMIC DNA]</scope>
    <source>
        <strain evidence="1 2">DSM 45361</strain>
    </source>
</reference>
<name>A0A4R6SBC7_LABRH</name>
<proteinExistence type="predicted"/>
<dbReference type="EMBL" id="SNXZ01000003">
    <property type="protein sequence ID" value="TDP97349.1"/>
    <property type="molecule type" value="Genomic_DNA"/>
</dbReference>
<evidence type="ECO:0000313" key="1">
    <source>
        <dbReference type="EMBL" id="TDP97349.1"/>
    </source>
</evidence>
<organism evidence="1 2">
    <name type="scientific">Labedaea rhizosphaerae</name>
    <dbReference type="NCBI Taxonomy" id="598644"/>
    <lineage>
        <taxon>Bacteria</taxon>
        <taxon>Bacillati</taxon>
        <taxon>Actinomycetota</taxon>
        <taxon>Actinomycetes</taxon>
        <taxon>Pseudonocardiales</taxon>
        <taxon>Pseudonocardiaceae</taxon>
        <taxon>Labedaea</taxon>
    </lineage>
</organism>
<dbReference type="AlphaFoldDB" id="A0A4R6SBC7"/>
<keyword evidence="2" id="KW-1185">Reference proteome</keyword>
<dbReference type="RefSeq" id="WP_133850565.1">
    <property type="nucleotide sequence ID" value="NZ_SNXZ01000003.1"/>
</dbReference>